<evidence type="ECO:0000256" key="5">
    <source>
        <dbReference type="ARBA" id="ARBA00022827"/>
    </source>
</evidence>
<accession>A0A6V7Q4T2</accession>
<name>A0A6V7Q4T2_ANACO</name>
<reference evidence="9" key="1">
    <citation type="submission" date="2020-07" db="EMBL/GenBank/DDBJ databases">
        <authorList>
            <person name="Lin J."/>
        </authorList>
    </citation>
    <scope>NUCLEOTIDE SEQUENCE</scope>
</reference>
<protein>
    <recommendedName>
        <fullName evidence="8">FAD-binding PCMH-type domain-containing protein</fullName>
    </recommendedName>
</protein>
<dbReference type="InterPro" id="IPR012951">
    <property type="entry name" value="BBE"/>
</dbReference>
<dbReference type="AlphaFoldDB" id="A0A6V7Q4T2"/>
<keyword evidence="5" id="KW-0274">FAD</keyword>
<dbReference type="SUPFAM" id="SSF56176">
    <property type="entry name" value="FAD-binding/transporter-associated domain-like"/>
    <property type="match status" value="1"/>
</dbReference>
<comment type="cofactor">
    <cofactor evidence="1">
        <name>FAD</name>
        <dbReference type="ChEBI" id="CHEBI:57692"/>
    </cofactor>
</comment>
<dbReference type="InterPro" id="IPR006094">
    <property type="entry name" value="Oxid_FAD_bind_N"/>
</dbReference>
<keyword evidence="4 7" id="KW-0732">Signal</keyword>
<evidence type="ECO:0000256" key="7">
    <source>
        <dbReference type="SAM" id="SignalP"/>
    </source>
</evidence>
<evidence type="ECO:0000313" key="9">
    <source>
        <dbReference type="EMBL" id="CAD1838112.1"/>
    </source>
</evidence>
<sequence>MERTKLTPLVVSTIFALLFSSSSATWEFVEYLTFLSCLTFHSPFLTNTHNLLHTKFSPLYKPILQSSLQNLRFSSSSTPKPRYILTPSNSGQVHASVVCSRKHGLQIRVRSGGHDYEGLSSQADVPFVLVDLVNLRRIEIDLESNTAWVQSGATLGELYYEIGSKSRTLAFPAGVCATIGVGGHLSGGGKGFLTRKYGLAADNVLDAIVVNACAQVLDRESMGEDLFWAIRGSGAASFGIVVAWKIKLVPVPPKVTVFTIPITLEQGATDLAYKWQHVAPKLPEDLYIRAFFRVGENTKGSRTIVALFTALYLGNADQLEPILNSSFPELGVSSGHLQEKRWIETVQYFAGNKRGEKLEDLKNRYWAEKGYWVAKSDFVTEPISKESLRALWEVMLKGEPGLLFWDPYGGKMESVSESETPFPHRKGNLYNIQYYSKWERAGDGEEKMHREWINSVYNFMTPFVTKNPRGAYLNYRDLSLGSNGGDGFASFEDAKVWGESYFKGNFKRLARIKAKVDPENYFRNEQSIPPLFD</sequence>
<dbReference type="Gene3D" id="3.30.43.10">
    <property type="entry name" value="Uridine Diphospho-n-acetylenolpyruvylglucosamine Reductase, domain 2"/>
    <property type="match status" value="1"/>
</dbReference>
<dbReference type="InterPro" id="IPR016167">
    <property type="entry name" value="FAD-bd_PCMH_sub1"/>
</dbReference>
<dbReference type="EMBL" id="LR862132">
    <property type="protein sequence ID" value="CAD1838112.1"/>
    <property type="molecule type" value="Genomic_DNA"/>
</dbReference>
<dbReference type="PANTHER" id="PTHR32448">
    <property type="entry name" value="OS08G0158400 PROTEIN"/>
    <property type="match status" value="1"/>
</dbReference>
<evidence type="ECO:0000256" key="1">
    <source>
        <dbReference type="ARBA" id="ARBA00001974"/>
    </source>
</evidence>
<feature type="domain" description="FAD-binding PCMH-type" evidence="8">
    <location>
        <begin position="77"/>
        <end position="251"/>
    </location>
</feature>
<dbReference type="PROSITE" id="PS51387">
    <property type="entry name" value="FAD_PCMH"/>
    <property type="match status" value="1"/>
</dbReference>
<dbReference type="InterPro" id="IPR036318">
    <property type="entry name" value="FAD-bd_PCMH-like_sf"/>
</dbReference>
<evidence type="ECO:0000256" key="2">
    <source>
        <dbReference type="ARBA" id="ARBA00005466"/>
    </source>
</evidence>
<evidence type="ECO:0000256" key="4">
    <source>
        <dbReference type="ARBA" id="ARBA00022729"/>
    </source>
</evidence>
<gene>
    <name evidence="9" type="ORF">CB5_LOCUS21323</name>
</gene>
<proteinExistence type="inferred from homology"/>
<feature type="chain" id="PRO_5028257504" description="FAD-binding PCMH-type domain-containing protein" evidence="7">
    <location>
        <begin position="25"/>
        <end position="533"/>
    </location>
</feature>
<dbReference type="GO" id="GO:0071949">
    <property type="term" value="F:FAD binding"/>
    <property type="evidence" value="ECO:0007669"/>
    <property type="project" value="InterPro"/>
</dbReference>
<dbReference type="InterPro" id="IPR016169">
    <property type="entry name" value="FAD-bd_PCMH_sub2"/>
</dbReference>
<dbReference type="GO" id="GO:0016491">
    <property type="term" value="F:oxidoreductase activity"/>
    <property type="evidence" value="ECO:0007669"/>
    <property type="project" value="InterPro"/>
</dbReference>
<dbReference type="Pfam" id="PF01565">
    <property type="entry name" value="FAD_binding_4"/>
    <property type="match status" value="1"/>
</dbReference>
<keyword evidence="6" id="KW-0325">Glycoprotein</keyword>
<comment type="similarity">
    <text evidence="2">Belongs to the oxygen-dependent FAD-linked oxidoreductase family.</text>
</comment>
<evidence type="ECO:0000256" key="6">
    <source>
        <dbReference type="ARBA" id="ARBA00023180"/>
    </source>
</evidence>
<dbReference type="Gene3D" id="3.30.465.10">
    <property type="match status" value="1"/>
</dbReference>
<organism evidence="9">
    <name type="scientific">Ananas comosus var. bracteatus</name>
    <name type="common">red pineapple</name>
    <dbReference type="NCBI Taxonomy" id="296719"/>
    <lineage>
        <taxon>Eukaryota</taxon>
        <taxon>Viridiplantae</taxon>
        <taxon>Streptophyta</taxon>
        <taxon>Embryophyta</taxon>
        <taxon>Tracheophyta</taxon>
        <taxon>Spermatophyta</taxon>
        <taxon>Magnoliopsida</taxon>
        <taxon>Liliopsida</taxon>
        <taxon>Poales</taxon>
        <taxon>Bromeliaceae</taxon>
        <taxon>Bromelioideae</taxon>
        <taxon>Ananas</taxon>
    </lineage>
</organism>
<dbReference type="Gene3D" id="3.40.462.20">
    <property type="match status" value="1"/>
</dbReference>
<feature type="signal peptide" evidence="7">
    <location>
        <begin position="1"/>
        <end position="24"/>
    </location>
</feature>
<dbReference type="Pfam" id="PF08031">
    <property type="entry name" value="BBE"/>
    <property type="match status" value="1"/>
</dbReference>
<dbReference type="InterPro" id="IPR016166">
    <property type="entry name" value="FAD-bd_PCMH"/>
</dbReference>
<evidence type="ECO:0000259" key="8">
    <source>
        <dbReference type="PROSITE" id="PS51387"/>
    </source>
</evidence>
<keyword evidence="3" id="KW-0285">Flavoprotein</keyword>
<evidence type="ECO:0000256" key="3">
    <source>
        <dbReference type="ARBA" id="ARBA00022630"/>
    </source>
</evidence>